<dbReference type="PANTHER" id="PTHR43668:SF2">
    <property type="entry name" value="ALLANTOINASE"/>
    <property type="match status" value="1"/>
</dbReference>
<evidence type="ECO:0000313" key="5">
    <source>
        <dbReference type="Proteomes" id="UP001597510"/>
    </source>
</evidence>
<evidence type="ECO:0000259" key="3">
    <source>
        <dbReference type="Pfam" id="PF12890"/>
    </source>
</evidence>
<reference evidence="5" key="1">
    <citation type="journal article" date="2019" name="Int. J. Syst. Evol. Microbiol.">
        <title>The Global Catalogue of Microorganisms (GCM) 10K type strain sequencing project: providing services to taxonomists for standard genome sequencing and annotation.</title>
        <authorList>
            <consortium name="The Broad Institute Genomics Platform"/>
            <consortium name="The Broad Institute Genome Sequencing Center for Infectious Disease"/>
            <person name="Wu L."/>
            <person name="Ma J."/>
        </authorList>
    </citation>
    <scope>NUCLEOTIDE SEQUENCE [LARGE SCALE GENOMIC DNA]</scope>
    <source>
        <strain evidence="5">KCTC 52344</strain>
    </source>
</reference>
<keyword evidence="1" id="KW-0665">Pyrimidine biosynthesis</keyword>
<dbReference type="InterPro" id="IPR050138">
    <property type="entry name" value="DHOase/Allantoinase_Hydrolase"/>
</dbReference>
<dbReference type="CDD" id="cd01317">
    <property type="entry name" value="DHOase_IIa"/>
    <property type="match status" value="1"/>
</dbReference>
<name>A0ABW5J737_9BACT</name>
<sequence length="426" mass="46576">METLLKSVKIIDKKSDLNGQIKDILITDGKISKIADKIEDKADRVVEGQNLCVSTGWIDMRVSAQDPGYESKEDLSSLAKAAAAGGFTRIVTLPNTKPTVQTKESIAYYKGFSKSQVVDILPAAAVTKNCEGKDFTEMLDLHNAGAIAFTDGSHPLWNADILLKTLQYLYPIDGFLMNRPEETTLALFGQMHEGIESTLLGMKGIPSTAEELIVMRDLKLLEYAYSNIAEKKTNAALHFSTISTSRAVELIREAKAKGLPVSCDIAAHQLAFTDADLKEFDTNLKVNPPFRTKADIAALQAGLADGTIDVIVSDHNPQDEEAKNLEFDMADFGIIGLETTFAVANTYSNLSVESLVDKFTINAAKLLRLPEESIAEGAEANLTIFAPDTEWTFTEKDIRSKSKNTPFVGYKLKGKVVGVINRNQFA</sequence>
<accession>A0ABW5J737</accession>
<feature type="domain" description="Amidohydrolase-related" evidence="2">
    <location>
        <begin position="247"/>
        <end position="420"/>
    </location>
</feature>
<dbReference type="PANTHER" id="PTHR43668">
    <property type="entry name" value="ALLANTOINASE"/>
    <property type="match status" value="1"/>
</dbReference>
<dbReference type="Gene3D" id="3.20.20.140">
    <property type="entry name" value="Metal-dependent hydrolases"/>
    <property type="match status" value="1"/>
</dbReference>
<dbReference type="InterPro" id="IPR032466">
    <property type="entry name" value="Metal_Hydrolase"/>
</dbReference>
<dbReference type="Proteomes" id="UP001597510">
    <property type="component" value="Unassembled WGS sequence"/>
</dbReference>
<organism evidence="4 5">
    <name type="scientific">Emticicia soli</name>
    <dbReference type="NCBI Taxonomy" id="2027878"/>
    <lineage>
        <taxon>Bacteria</taxon>
        <taxon>Pseudomonadati</taxon>
        <taxon>Bacteroidota</taxon>
        <taxon>Cytophagia</taxon>
        <taxon>Cytophagales</taxon>
        <taxon>Leadbetterellaceae</taxon>
        <taxon>Emticicia</taxon>
    </lineage>
</organism>
<dbReference type="InterPro" id="IPR024403">
    <property type="entry name" value="DHOase_cat"/>
</dbReference>
<dbReference type="Pfam" id="PF12890">
    <property type="entry name" value="DHOase"/>
    <property type="match status" value="1"/>
</dbReference>
<evidence type="ECO:0000256" key="1">
    <source>
        <dbReference type="ARBA" id="ARBA00022975"/>
    </source>
</evidence>
<protein>
    <submittedName>
        <fullName evidence="4">Dihydroorotase family protein</fullName>
    </submittedName>
</protein>
<evidence type="ECO:0000313" key="4">
    <source>
        <dbReference type="EMBL" id="MFD2521349.1"/>
    </source>
</evidence>
<feature type="domain" description="Dihydroorotase catalytic" evidence="3">
    <location>
        <begin position="55"/>
        <end position="224"/>
    </location>
</feature>
<dbReference type="NCBIfam" id="TIGR00857">
    <property type="entry name" value="pyrC_multi"/>
    <property type="match status" value="1"/>
</dbReference>
<dbReference type="InterPro" id="IPR011059">
    <property type="entry name" value="Metal-dep_hydrolase_composite"/>
</dbReference>
<gene>
    <name evidence="4" type="ORF">ACFSR2_10660</name>
</gene>
<dbReference type="Gene3D" id="2.30.40.10">
    <property type="entry name" value="Urease, subunit C, domain 1"/>
    <property type="match status" value="1"/>
</dbReference>
<dbReference type="InterPro" id="IPR004722">
    <property type="entry name" value="DHOase"/>
</dbReference>
<dbReference type="EMBL" id="JBHULC010000009">
    <property type="protein sequence ID" value="MFD2521349.1"/>
    <property type="molecule type" value="Genomic_DNA"/>
</dbReference>
<comment type="caution">
    <text evidence="4">The sequence shown here is derived from an EMBL/GenBank/DDBJ whole genome shotgun (WGS) entry which is preliminary data.</text>
</comment>
<dbReference type="RefSeq" id="WP_340237025.1">
    <property type="nucleotide sequence ID" value="NZ_JBBEWC010000007.1"/>
</dbReference>
<proteinExistence type="predicted"/>
<evidence type="ECO:0000259" key="2">
    <source>
        <dbReference type="Pfam" id="PF01979"/>
    </source>
</evidence>
<dbReference type="Pfam" id="PF01979">
    <property type="entry name" value="Amidohydro_1"/>
    <property type="match status" value="1"/>
</dbReference>
<keyword evidence="5" id="KW-1185">Reference proteome</keyword>
<dbReference type="SUPFAM" id="SSF51556">
    <property type="entry name" value="Metallo-dependent hydrolases"/>
    <property type="match status" value="1"/>
</dbReference>
<dbReference type="InterPro" id="IPR006680">
    <property type="entry name" value="Amidohydro-rel"/>
</dbReference>
<dbReference type="SUPFAM" id="SSF51338">
    <property type="entry name" value="Composite domain of metallo-dependent hydrolases"/>
    <property type="match status" value="1"/>
</dbReference>